<feature type="compositionally biased region" description="Basic and acidic residues" evidence="6">
    <location>
        <begin position="49"/>
        <end position="62"/>
    </location>
</feature>
<dbReference type="AlphaFoldDB" id="A0A899GAZ1"/>
<dbReference type="InterPro" id="IPR045113">
    <property type="entry name" value="Rpb7-like"/>
</dbReference>
<sequence length="230" mass="26355">MSDVFGNHKKAGEEREMSRKDKKPAKRVYAEANDESSSKETRKKRKKNESKPKNKDKSEKAKIKPKNPFYRLEIESYVSIPPIYSGSPMKGVEYYLDTMILSYLPNIQGIMLAHRNCEFIDKAAKIYCESPFGFSWVRFEMLVWRVKRGDYLEGVINLQSPSHIGLLVSGFFNASIPKNGIPKTWLYQEIMSQKEVEQNKNGYWVDGDKKAVNIGDKLCFWTTGDGGGDC</sequence>
<keyword evidence="2 5" id="KW-0240">DNA-directed RNA polymerase</keyword>
<name>A0A899GAZ1_9ASCO</name>
<accession>A0A899GAZ1</accession>
<dbReference type="GO" id="GO:0006352">
    <property type="term" value="P:DNA-templated transcription initiation"/>
    <property type="evidence" value="ECO:0007669"/>
    <property type="project" value="UniProtKB-UniRule"/>
</dbReference>
<dbReference type="PANTHER" id="PTHR12709:SF5">
    <property type="entry name" value="DNA-DIRECTED RNA POLYMERASE I SUBUNIT RPA43"/>
    <property type="match status" value="1"/>
</dbReference>
<gene>
    <name evidence="8" type="ORF">MERGE_000025</name>
</gene>
<dbReference type="Gene3D" id="2.40.50.1060">
    <property type="match status" value="1"/>
</dbReference>
<evidence type="ECO:0000256" key="3">
    <source>
        <dbReference type="ARBA" id="ARBA00023163"/>
    </source>
</evidence>
<feature type="domain" description="RPA43 OB" evidence="7">
    <location>
        <begin position="147"/>
        <end position="215"/>
    </location>
</feature>
<evidence type="ECO:0000313" key="9">
    <source>
        <dbReference type="Proteomes" id="UP000663699"/>
    </source>
</evidence>
<keyword evidence="9" id="KW-1185">Reference proteome</keyword>
<dbReference type="OrthoDB" id="10250504at2759"/>
<dbReference type="Gene3D" id="3.30.1490.120">
    <property type="entry name" value="RNA polymerase Rpb7-like, N-terminal domain"/>
    <property type="match status" value="1"/>
</dbReference>
<feature type="compositionally biased region" description="Basic and acidic residues" evidence="6">
    <location>
        <begin position="10"/>
        <end position="19"/>
    </location>
</feature>
<feature type="region of interest" description="Disordered" evidence="6">
    <location>
        <begin position="1"/>
        <end position="62"/>
    </location>
</feature>
<dbReference type="Proteomes" id="UP000663699">
    <property type="component" value="Chromosome 8"/>
</dbReference>
<dbReference type="InterPro" id="IPR036898">
    <property type="entry name" value="RNA_pol_Rpb7-like_N_sf"/>
</dbReference>
<reference evidence="8" key="1">
    <citation type="submission" date="2020-06" db="EMBL/GenBank/DDBJ databases">
        <title>Genomes of multiple members of Pneumocystis genus reveal paths to human pathogen Pneumocystis jirovecii.</title>
        <authorList>
            <person name="Cisse O.H."/>
            <person name="Ma L."/>
            <person name="Dekker J."/>
            <person name="Khil P."/>
            <person name="Jo J."/>
            <person name="Brenchley J."/>
            <person name="Blair R."/>
            <person name="Pahar B."/>
            <person name="Chabe M."/>
            <person name="Van Rompay K.A."/>
            <person name="Keesler R."/>
            <person name="Sukura A."/>
            <person name="Hirsch V."/>
            <person name="Kutty G."/>
            <person name="Liu Y."/>
            <person name="Peng L."/>
            <person name="Chen J."/>
            <person name="Song J."/>
            <person name="Weissenbacher-Lang C."/>
            <person name="Xu J."/>
            <person name="Upham N.S."/>
            <person name="Stajich J.E."/>
            <person name="Cuomo C.A."/>
            <person name="Cushion M.T."/>
            <person name="Kovacs J.A."/>
        </authorList>
    </citation>
    <scope>NUCLEOTIDE SEQUENCE</scope>
    <source>
        <strain evidence="8">2A</strain>
    </source>
</reference>
<evidence type="ECO:0000256" key="2">
    <source>
        <dbReference type="ARBA" id="ARBA00022478"/>
    </source>
</evidence>
<dbReference type="GO" id="GO:0005736">
    <property type="term" value="C:RNA polymerase I complex"/>
    <property type="evidence" value="ECO:0007669"/>
    <property type="project" value="TreeGrafter"/>
</dbReference>
<proteinExistence type="predicted"/>
<evidence type="ECO:0000256" key="1">
    <source>
        <dbReference type="ARBA" id="ARBA00004123"/>
    </source>
</evidence>
<dbReference type="GO" id="GO:0006362">
    <property type="term" value="P:transcription elongation by RNA polymerase I"/>
    <property type="evidence" value="ECO:0007669"/>
    <property type="project" value="TreeGrafter"/>
</dbReference>
<dbReference type="EMBL" id="CP054539">
    <property type="protein sequence ID" value="QSL65747.1"/>
    <property type="molecule type" value="Genomic_DNA"/>
</dbReference>
<keyword evidence="3 5" id="KW-0804">Transcription</keyword>
<evidence type="ECO:0000313" key="8">
    <source>
        <dbReference type="EMBL" id="QSL65747.1"/>
    </source>
</evidence>
<evidence type="ECO:0000256" key="5">
    <source>
        <dbReference type="RuleBase" id="RU369086"/>
    </source>
</evidence>
<dbReference type="PANTHER" id="PTHR12709">
    <property type="entry name" value="DNA-DIRECTED RNA POLYMERASE II, III"/>
    <property type="match status" value="1"/>
</dbReference>
<dbReference type="InterPro" id="IPR041178">
    <property type="entry name" value="RPA43_OB"/>
</dbReference>
<comment type="function">
    <text evidence="5">DNA-dependent RNA polymerase which catalyzes the transcription of DNA into RNA using the four ribonucleoside triphosphates as substrates.</text>
</comment>
<keyword evidence="4 5" id="KW-0539">Nucleus</keyword>
<evidence type="ECO:0000259" key="7">
    <source>
        <dbReference type="Pfam" id="PF17875"/>
    </source>
</evidence>
<evidence type="ECO:0000256" key="6">
    <source>
        <dbReference type="SAM" id="MobiDB-lite"/>
    </source>
</evidence>
<protein>
    <recommendedName>
        <fullName evidence="5">DNA-directed RNA polymerase subunit</fullName>
    </recommendedName>
</protein>
<evidence type="ECO:0000256" key="4">
    <source>
        <dbReference type="ARBA" id="ARBA00023242"/>
    </source>
</evidence>
<dbReference type="Pfam" id="PF17875">
    <property type="entry name" value="RPA43_OB"/>
    <property type="match status" value="1"/>
</dbReference>
<comment type="subcellular location">
    <subcellularLocation>
        <location evidence="1 5">Nucleus</location>
    </subcellularLocation>
</comment>
<organism evidence="8 9">
    <name type="scientific">Pneumocystis wakefieldiae</name>
    <dbReference type="NCBI Taxonomy" id="38082"/>
    <lineage>
        <taxon>Eukaryota</taxon>
        <taxon>Fungi</taxon>
        <taxon>Dikarya</taxon>
        <taxon>Ascomycota</taxon>
        <taxon>Taphrinomycotina</taxon>
        <taxon>Pneumocystomycetes</taxon>
        <taxon>Pneumocystaceae</taxon>
        <taxon>Pneumocystis</taxon>
    </lineage>
</organism>